<dbReference type="AlphaFoldDB" id="A0A1B3ZIE7"/>
<dbReference type="GO" id="GO:0050660">
    <property type="term" value="F:flavin adenine dinucleotide binding"/>
    <property type="evidence" value="ECO:0007669"/>
    <property type="project" value="InterPro"/>
</dbReference>
<dbReference type="GO" id="GO:0016614">
    <property type="term" value="F:oxidoreductase activity, acting on CH-OH group of donors"/>
    <property type="evidence" value="ECO:0007669"/>
    <property type="project" value="InterPro"/>
</dbReference>
<feature type="domain" description="Glucose-methanol-choline oxidoreductase N-terminal" evidence="6">
    <location>
        <begin position="250"/>
        <end position="264"/>
    </location>
</feature>
<comment type="similarity">
    <text evidence="2">Belongs to the GMC oxidoreductase family.</text>
</comment>
<dbReference type="RefSeq" id="WP_069207761.1">
    <property type="nucleotide sequence ID" value="NZ_CP014169.1"/>
</dbReference>
<organism evidence="7 8">
    <name type="scientific">Sphingomonas panacis</name>
    <dbReference type="NCBI Taxonomy" id="1560345"/>
    <lineage>
        <taxon>Bacteria</taxon>
        <taxon>Pseudomonadati</taxon>
        <taxon>Pseudomonadota</taxon>
        <taxon>Alphaproteobacteria</taxon>
        <taxon>Sphingomonadales</taxon>
        <taxon>Sphingomonadaceae</taxon>
        <taxon>Sphingomonas</taxon>
    </lineage>
</organism>
<dbReference type="PIRSF" id="PIRSF000137">
    <property type="entry name" value="Alcohol_oxidase"/>
    <property type="match status" value="1"/>
</dbReference>
<dbReference type="Gene3D" id="3.50.50.60">
    <property type="entry name" value="FAD/NAD(P)-binding domain"/>
    <property type="match status" value="1"/>
</dbReference>
<protein>
    <recommendedName>
        <fullName evidence="6">Glucose-methanol-choline oxidoreductase N-terminal domain-containing protein</fullName>
    </recommendedName>
</protein>
<dbReference type="Pfam" id="PF05199">
    <property type="entry name" value="GMC_oxred_C"/>
    <property type="match status" value="1"/>
</dbReference>
<keyword evidence="3" id="KW-0285">Flavoprotein</keyword>
<dbReference type="Gene3D" id="3.30.560.10">
    <property type="entry name" value="Glucose Oxidase, domain 3"/>
    <property type="match status" value="1"/>
</dbReference>
<dbReference type="PANTHER" id="PTHR11552:SF147">
    <property type="entry name" value="CHOLINE DEHYDROGENASE, MITOCHONDRIAL"/>
    <property type="match status" value="1"/>
</dbReference>
<evidence type="ECO:0000313" key="8">
    <source>
        <dbReference type="Proteomes" id="UP000094256"/>
    </source>
</evidence>
<name>A0A1B3ZIE7_9SPHN</name>
<dbReference type="InterPro" id="IPR000172">
    <property type="entry name" value="GMC_OxRdtase_N"/>
</dbReference>
<dbReference type="KEGG" id="span:AWL63_23825"/>
<gene>
    <name evidence="7" type="ORF">AWL63_23825</name>
</gene>
<dbReference type="SUPFAM" id="SSF54373">
    <property type="entry name" value="FAD-linked reductases, C-terminal domain"/>
    <property type="match status" value="1"/>
</dbReference>
<geneLocation type="plasmid" evidence="8"/>
<dbReference type="EMBL" id="CP014169">
    <property type="protein sequence ID" value="AOH87195.1"/>
    <property type="molecule type" value="Genomic_DNA"/>
</dbReference>
<dbReference type="OrthoDB" id="9785276at2"/>
<dbReference type="SUPFAM" id="SSF51905">
    <property type="entry name" value="FAD/NAD(P)-binding domain"/>
    <property type="match status" value="1"/>
</dbReference>
<dbReference type="InterPro" id="IPR036188">
    <property type="entry name" value="FAD/NAD-bd_sf"/>
</dbReference>
<keyword evidence="8" id="KW-1185">Reference proteome</keyword>
<dbReference type="InterPro" id="IPR012132">
    <property type="entry name" value="GMC_OxRdtase"/>
</dbReference>
<comment type="cofactor">
    <cofactor evidence="1 5">
        <name>FAD</name>
        <dbReference type="ChEBI" id="CHEBI:57692"/>
    </cofactor>
</comment>
<dbReference type="InterPro" id="IPR007867">
    <property type="entry name" value="GMC_OxRtase_C"/>
</dbReference>
<dbReference type="Pfam" id="PF00732">
    <property type="entry name" value="GMC_oxred_N"/>
    <property type="match status" value="1"/>
</dbReference>
<evidence type="ECO:0000256" key="4">
    <source>
        <dbReference type="ARBA" id="ARBA00022827"/>
    </source>
</evidence>
<evidence type="ECO:0000256" key="2">
    <source>
        <dbReference type="ARBA" id="ARBA00010790"/>
    </source>
</evidence>
<feature type="binding site" evidence="5">
    <location>
        <position position="215"/>
    </location>
    <ligand>
        <name>FAD</name>
        <dbReference type="ChEBI" id="CHEBI:57692"/>
    </ligand>
</feature>
<reference evidence="7 8" key="1">
    <citation type="submission" date="2016-01" db="EMBL/GenBank/DDBJ databases">
        <title>Complete genome and mega plasmid sequence of Sphingomonas panacis DCY99 elicits systemic resistance in rice to Xanthomonas oryzae.</title>
        <authorList>
            <person name="Kim Y.J."/>
            <person name="Yang D.C."/>
            <person name="Sing P."/>
        </authorList>
    </citation>
    <scope>NUCLEOTIDE SEQUENCE [LARGE SCALE GENOMIC DNA]</scope>
    <source>
        <strain evidence="7 8">DCY99</strain>
        <plasmid evidence="8">Plasmid</plasmid>
    </source>
</reference>
<evidence type="ECO:0000259" key="6">
    <source>
        <dbReference type="PROSITE" id="PS00624"/>
    </source>
</evidence>
<evidence type="ECO:0000313" key="7">
    <source>
        <dbReference type="EMBL" id="AOH87195.1"/>
    </source>
</evidence>
<dbReference type="Proteomes" id="UP000094256">
    <property type="component" value="Plasmid unnamed"/>
</dbReference>
<evidence type="ECO:0000256" key="1">
    <source>
        <dbReference type="ARBA" id="ARBA00001974"/>
    </source>
</evidence>
<sequence>MGVNYDYIIVGAGSAGCVLAERLSQGSERVLLIEAGGRPMHPMLHIPAGYSYNLGPRPYNWGYETEAEPVLGGRKIKWPRGKVLGGSSAINGMINVIGQREDYDHWRQLGNEGWAWDDVSPYFRRLERFPEGGADRGKTGRLGITPMAPHPISEAFIGALDSLGTKLTDTNSGDQEGCTYVESTVFKGVRQSTAKAYLEPARKRPNLSIMTDALVERIVFDGNRATGVVVRRDDRVETVATKGEVIVSAGAVNSPQLLELSGIGHSETLVAAGIKVFHDLAGVGENLQDHYAAFVSYRVAGAKTVNELSRGLPLVGQVLRFAFLRKGLLTSAPAHVLAYIRTRSNLASPDIQLAMMPATLDPQTNALEREAGMTCVAYQLRPDSRGSIHVTSADPSKPPRIIANYLKEAGDQQTIVEGIKAIRTIIGQPPLDPFRRQELTPGAARQSDADLLAFARETGSTLYHPAGTCKMGNDDAAVVDARLRVRGLRNLRVVDASVMPVIISGNTNTPTIMIAEKAADMILADAR</sequence>
<proteinExistence type="inferred from homology"/>
<dbReference type="PANTHER" id="PTHR11552">
    <property type="entry name" value="GLUCOSE-METHANOL-CHOLINE GMC OXIDOREDUCTASE"/>
    <property type="match status" value="1"/>
</dbReference>
<dbReference type="PROSITE" id="PS00624">
    <property type="entry name" value="GMC_OXRED_2"/>
    <property type="match status" value="1"/>
</dbReference>
<keyword evidence="7" id="KW-0614">Plasmid</keyword>
<evidence type="ECO:0000256" key="5">
    <source>
        <dbReference type="PIRSR" id="PIRSR000137-2"/>
    </source>
</evidence>
<keyword evidence="4 5" id="KW-0274">FAD</keyword>
<evidence type="ECO:0000256" key="3">
    <source>
        <dbReference type="ARBA" id="ARBA00022630"/>
    </source>
</evidence>
<feature type="binding site" evidence="5">
    <location>
        <position position="83"/>
    </location>
    <ligand>
        <name>FAD</name>
        <dbReference type="ChEBI" id="CHEBI:57692"/>
    </ligand>
</feature>
<accession>A0A1B3ZIE7</accession>